<evidence type="ECO:0000313" key="2">
    <source>
        <dbReference type="Proteomes" id="UP000267342"/>
    </source>
</evidence>
<evidence type="ECO:0000313" key="1">
    <source>
        <dbReference type="EMBL" id="BBG29964.1"/>
    </source>
</evidence>
<reference evidence="1 2" key="1">
    <citation type="submission" date="2018-09" db="EMBL/GenBank/DDBJ databases">
        <title>Zymobacter palmae IAM14233 (=T109) whole genome analysis.</title>
        <authorList>
            <person name="Yanase H."/>
        </authorList>
    </citation>
    <scope>NUCLEOTIDE SEQUENCE [LARGE SCALE GENOMIC DNA]</scope>
    <source>
        <strain evidence="1 2">IAM14233</strain>
    </source>
</reference>
<protein>
    <submittedName>
        <fullName evidence="1">Permeases of thedrug/metabolite transporter</fullName>
    </submittedName>
</protein>
<sequence>MELHMARSYEITVRDRTFIGMTASAVAQDEMLGLVGQAGILPLLNSDESISDMSKVTFMMTVPKNIRDRLAQLATRDLIKTDEGMPVAINLFADNIQDWQLLIIEALRENLGSFFTLSAHGNPAEDDLEEATA</sequence>
<accession>A0A348HEB2</accession>
<name>A0A348HEB2_9GAMM</name>
<dbReference type="AlphaFoldDB" id="A0A348HEB2"/>
<dbReference type="KEGG" id="zpl:ZBT109_1204"/>
<gene>
    <name evidence="1" type="ORF">ZBT109_1204</name>
</gene>
<proteinExistence type="predicted"/>
<dbReference type="EMBL" id="AP018933">
    <property type="protein sequence ID" value="BBG29964.1"/>
    <property type="molecule type" value="Genomic_DNA"/>
</dbReference>
<keyword evidence="2" id="KW-1185">Reference proteome</keyword>
<organism evidence="1 2">
    <name type="scientific">Zymobacter palmae</name>
    <dbReference type="NCBI Taxonomy" id="33074"/>
    <lineage>
        <taxon>Bacteria</taxon>
        <taxon>Pseudomonadati</taxon>
        <taxon>Pseudomonadota</taxon>
        <taxon>Gammaproteobacteria</taxon>
        <taxon>Oceanospirillales</taxon>
        <taxon>Halomonadaceae</taxon>
        <taxon>Zymobacter group</taxon>
        <taxon>Zymobacter</taxon>
    </lineage>
</organism>
<dbReference type="Proteomes" id="UP000267342">
    <property type="component" value="Chromosome"/>
</dbReference>
<dbReference type="STRING" id="1123510.GCA_000620025_01408"/>